<gene>
    <name evidence="2" type="ORF">GCM10009821_12830</name>
</gene>
<keyword evidence="1" id="KW-1133">Transmembrane helix</keyword>
<protein>
    <submittedName>
        <fullName evidence="2">DUF2752 domain-containing protein</fullName>
    </submittedName>
</protein>
<dbReference type="Proteomes" id="UP001501480">
    <property type="component" value="Unassembled WGS sequence"/>
</dbReference>
<sequence>MGLGSAAAVGMLATVDPNEPGHYPTCPLLAGTGLFCPGCGALRTVHALAHGDVLTAVERNPLAVALLPLVVLAWVLWGLRLAGLTRWSPTEVPGRWVWGLLGVVLVYWVARNVPGWTWLSPL</sequence>
<keyword evidence="3" id="KW-1185">Reference proteome</keyword>
<accession>A0ABN2VWS1</accession>
<dbReference type="Pfam" id="PF10825">
    <property type="entry name" value="DUF2752"/>
    <property type="match status" value="1"/>
</dbReference>
<comment type="caution">
    <text evidence="2">The sequence shown here is derived from an EMBL/GenBank/DDBJ whole genome shotgun (WGS) entry which is preliminary data.</text>
</comment>
<evidence type="ECO:0000256" key="1">
    <source>
        <dbReference type="SAM" id="Phobius"/>
    </source>
</evidence>
<feature type="transmembrane region" description="Helical" evidence="1">
    <location>
        <begin position="94"/>
        <end position="110"/>
    </location>
</feature>
<dbReference type="RefSeq" id="WP_344326084.1">
    <property type="nucleotide sequence ID" value="NZ_BAAAPY010000003.1"/>
</dbReference>
<keyword evidence="1" id="KW-0472">Membrane</keyword>
<name>A0ABN2VWS1_9ACTN</name>
<evidence type="ECO:0000313" key="2">
    <source>
        <dbReference type="EMBL" id="GAA2075225.1"/>
    </source>
</evidence>
<keyword evidence="1" id="KW-0812">Transmembrane</keyword>
<evidence type="ECO:0000313" key="3">
    <source>
        <dbReference type="Proteomes" id="UP001501480"/>
    </source>
</evidence>
<dbReference type="InterPro" id="IPR021215">
    <property type="entry name" value="DUF2752"/>
</dbReference>
<feature type="transmembrane region" description="Helical" evidence="1">
    <location>
        <begin position="62"/>
        <end position="82"/>
    </location>
</feature>
<proteinExistence type="predicted"/>
<reference evidence="2 3" key="1">
    <citation type="journal article" date="2019" name="Int. J. Syst. Evol. Microbiol.">
        <title>The Global Catalogue of Microorganisms (GCM) 10K type strain sequencing project: providing services to taxonomists for standard genome sequencing and annotation.</title>
        <authorList>
            <consortium name="The Broad Institute Genomics Platform"/>
            <consortium name="The Broad Institute Genome Sequencing Center for Infectious Disease"/>
            <person name="Wu L."/>
            <person name="Ma J."/>
        </authorList>
    </citation>
    <scope>NUCLEOTIDE SEQUENCE [LARGE SCALE GENOMIC DNA]</scope>
    <source>
        <strain evidence="2 3">JCM 15749</strain>
    </source>
</reference>
<dbReference type="EMBL" id="BAAAPY010000003">
    <property type="protein sequence ID" value="GAA2075225.1"/>
    <property type="molecule type" value="Genomic_DNA"/>
</dbReference>
<organism evidence="2 3">
    <name type="scientific">Aeromicrobium halocynthiae</name>
    <dbReference type="NCBI Taxonomy" id="560557"/>
    <lineage>
        <taxon>Bacteria</taxon>
        <taxon>Bacillati</taxon>
        <taxon>Actinomycetota</taxon>
        <taxon>Actinomycetes</taxon>
        <taxon>Propionibacteriales</taxon>
        <taxon>Nocardioidaceae</taxon>
        <taxon>Aeromicrobium</taxon>
    </lineage>
</organism>